<keyword evidence="1" id="KW-0732">Signal</keyword>
<dbReference type="EMBL" id="UYRX01000268">
    <property type="protein sequence ID" value="VDK78971.1"/>
    <property type="molecule type" value="Genomic_DNA"/>
</dbReference>
<feature type="signal peptide" evidence="1">
    <location>
        <begin position="1"/>
        <end position="19"/>
    </location>
</feature>
<keyword evidence="3" id="KW-1185">Reference proteome</keyword>
<evidence type="ECO:0000256" key="1">
    <source>
        <dbReference type="SAM" id="SignalP"/>
    </source>
</evidence>
<dbReference type="OMA" id="IRACMIS"/>
<sequence>MQPHLLLMLITVLITNLLAFTELGFDAATNDCSVEQNGKTVCQCCKIACWYDTANAATNSLGHIPGKNGEREALDTLQLIRLCVLLRCRSICPEIPRGLLNLTV</sequence>
<protein>
    <recommendedName>
        <fullName evidence="4">Secreted protein</fullName>
    </recommendedName>
</protein>
<reference evidence="2 3" key="1">
    <citation type="submission" date="2018-08" db="EMBL/GenBank/DDBJ databases">
        <authorList>
            <person name="Laetsch R D."/>
            <person name="Stevens L."/>
            <person name="Kumar S."/>
            <person name="Blaxter L. M."/>
        </authorList>
    </citation>
    <scope>NUCLEOTIDE SEQUENCE [LARGE SCALE GENOMIC DNA]</scope>
</reference>
<feature type="chain" id="PRO_5018284166" description="Secreted protein" evidence="1">
    <location>
        <begin position="20"/>
        <end position="104"/>
    </location>
</feature>
<gene>
    <name evidence="2" type="ORF">NLS_LOCUS4293</name>
</gene>
<dbReference type="Proteomes" id="UP000277928">
    <property type="component" value="Unassembled WGS sequence"/>
</dbReference>
<dbReference type="AlphaFoldDB" id="A0A3P6UNL6"/>
<evidence type="ECO:0000313" key="2">
    <source>
        <dbReference type="EMBL" id="VDK78971.1"/>
    </source>
</evidence>
<name>A0A3P6UNL6_LITSI</name>
<dbReference type="OrthoDB" id="5773246at2759"/>
<proteinExistence type="predicted"/>
<evidence type="ECO:0000313" key="3">
    <source>
        <dbReference type="Proteomes" id="UP000277928"/>
    </source>
</evidence>
<organism evidence="2 3">
    <name type="scientific">Litomosoides sigmodontis</name>
    <name type="common">Filarial nematode worm</name>
    <dbReference type="NCBI Taxonomy" id="42156"/>
    <lineage>
        <taxon>Eukaryota</taxon>
        <taxon>Metazoa</taxon>
        <taxon>Ecdysozoa</taxon>
        <taxon>Nematoda</taxon>
        <taxon>Chromadorea</taxon>
        <taxon>Rhabditida</taxon>
        <taxon>Spirurina</taxon>
        <taxon>Spiruromorpha</taxon>
        <taxon>Filarioidea</taxon>
        <taxon>Onchocercidae</taxon>
        <taxon>Litomosoides</taxon>
    </lineage>
</organism>
<accession>A0A3P6UNL6</accession>
<evidence type="ECO:0008006" key="4">
    <source>
        <dbReference type="Google" id="ProtNLM"/>
    </source>
</evidence>
<dbReference type="STRING" id="42156.A0A3P6UNL6"/>